<reference evidence="2" key="1">
    <citation type="submission" date="2020-10" db="EMBL/GenBank/DDBJ databases">
        <authorList>
            <person name="Gilroy R."/>
        </authorList>
    </citation>
    <scope>NUCLEOTIDE SEQUENCE</scope>
    <source>
        <strain evidence="2">CHK195-26880</strain>
    </source>
</reference>
<dbReference type="Pfam" id="PF00583">
    <property type="entry name" value="Acetyltransf_1"/>
    <property type="match status" value="1"/>
</dbReference>
<dbReference type="GO" id="GO:0016747">
    <property type="term" value="F:acyltransferase activity, transferring groups other than amino-acyl groups"/>
    <property type="evidence" value="ECO:0007669"/>
    <property type="project" value="InterPro"/>
</dbReference>
<sequence>MEKLKHVIPSKEYKEKALDYINEFKEYGSQINGSGSLHRYLDNYDGWLEHLEEVRNTVPSEEKVPAETLFLVRESDDKIVGMINIRLVLNEHLKEFGGHIGYSIRPTERRKGYNKVNLYLGLLFCQEHGIDEVLLDCNKDNLGSAKTLQALGGVLVREYYEDKEYHCLVQDYIINVNEAINKYREIYEPMISREEKLSNKKYE</sequence>
<dbReference type="PANTHER" id="PTHR39173:SF1">
    <property type="entry name" value="ACETYLTRANSFERASE"/>
    <property type="match status" value="1"/>
</dbReference>
<protein>
    <submittedName>
        <fullName evidence="2">GNAT family N-acetyltransferase</fullName>
    </submittedName>
</protein>
<evidence type="ECO:0000259" key="1">
    <source>
        <dbReference type="PROSITE" id="PS51186"/>
    </source>
</evidence>
<dbReference type="InterPro" id="IPR000182">
    <property type="entry name" value="GNAT_dom"/>
</dbReference>
<dbReference type="Proteomes" id="UP000886833">
    <property type="component" value="Unassembled WGS sequence"/>
</dbReference>
<reference evidence="2" key="2">
    <citation type="journal article" date="2021" name="PeerJ">
        <title>Extensive microbial diversity within the chicken gut microbiome revealed by metagenomics and culture.</title>
        <authorList>
            <person name="Gilroy R."/>
            <person name="Ravi A."/>
            <person name="Getino M."/>
            <person name="Pursley I."/>
            <person name="Horton D.L."/>
            <person name="Alikhan N.F."/>
            <person name="Baker D."/>
            <person name="Gharbi K."/>
            <person name="Hall N."/>
            <person name="Watson M."/>
            <person name="Adriaenssens E.M."/>
            <person name="Foster-Nyarko E."/>
            <person name="Jarju S."/>
            <person name="Secka A."/>
            <person name="Antonio M."/>
            <person name="Oren A."/>
            <person name="Chaudhuri R.R."/>
            <person name="La Ragione R."/>
            <person name="Hildebrand F."/>
            <person name="Pallen M.J."/>
        </authorList>
    </citation>
    <scope>NUCLEOTIDE SEQUENCE</scope>
    <source>
        <strain evidence="2">CHK195-26880</strain>
    </source>
</reference>
<feature type="domain" description="N-acetyltransferase" evidence="1">
    <location>
        <begin position="8"/>
        <end position="174"/>
    </location>
</feature>
<evidence type="ECO:0000313" key="3">
    <source>
        <dbReference type="Proteomes" id="UP000886833"/>
    </source>
</evidence>
<dbReference type="PANTHER" id="PTHR39173">
    <property type="entry name" value="ACETYLTRANSFERASE"/>
    <property type="match status" value="1"/>
</dbReference>
<dbReference type="PROSITE" id="PS51186">
    <property type="entry name" value="GNAT"/>
    <property type="match status" value="1"/>
</dbReference>
<proteinExistence type="predicted"/>
<dbReference type="Gene3D" id="3.40.630.30">
    <property type="match status" value="1"/>
</dbReference>
<accession>A0A9D1GAL8</accession>
<comment type="caution">
    <text evidence="2">The sequence shown here is derived from an EMBL/GenBank/DDBJ whole genome shotgun (WGS) entry which is preliminary data.</text>
</comment>
<dbReference type="SUPFAM" id="SSF55729">
    <property type="entry name" value="Acyl-CoA N-acyltransferases (Nat)"/>
    <property type="match status" value="1"/>
</dbReference>
<dbReference type="AlphaFoldDB" id="A0A9D1GAL8"/>
<dbReference type="EMBL" id="DVKQ01000008">
    <property type="protein sequence ID" value="HIT37012.1"/>
    <property type="molecule type" value="Genomic_DNA"/>
</dbReference>
<dbReference type="InterPro" id="IPR016181">
    <property type="entry name" value="Acyl_CoA_acyltransferase"/>
</dbReference>
<organism evidence="2 3">
    <name type="scientific">Candidatus Onthousia faecipullorum</name>
    <dbReference type="NCBI Taxonomy" id="2840887"/>
    <lineage>
        <taxon>Bacteria</taxon>
        <taxon>Bacillati</taxon>
        <taxon>Bacillota</taxon>
        <taxon>Bacilli</taxon>
        <taxon>Candidatus Onthousia</taxon>
    </lineage>
</organism>
<name>A0A9D1GAL8_9FIRM</name>
<gene>
    <name evidence="2" type="ORF">IAB59_00860</name>
</gene>
<evidence type="ECO:0000313" key="2">
    <source>
        <dbReference type="EMBL" id="HIT37012.1"/>
    </source>
</evidence>